<reference evidence="4 5" key="1">
    <citation type="submission" date="2018-08" db="EMBL/GenBank/DDBJ databases">
        <title>Genomic investigation of the strawberry pathogen Phytophthora fragariae indicates pathogenicity is determined by transcriptional variation in three key races.</title>
        <authorList>
            <person name="Adams T.M."/>
            <person name="Armitage A.D."/>
            <person name="Sobczyk M.K."/>
            <person name="Bates H.J."/>
            <person name="Dunwell J.M."/>
            <person name="Nellist C.F."/>
            <person name="Harrison R.J."/>
        </authorList>
    </citation>
    <scope>NUCLEOTIDE SEQUENCE [LARGE SCALE GENOMIC DNA]</scope>
    <source>
        <strain evidence="2 4">BC-1</strain>
        <strain evidence="1 5">NOV-71</strain>
        <strain evidence="3 6">NOV-77</strain>
    </source>
</reference>
<dbReference type="Proteomes" id="UP000441208">
    <property type="component" value="Unassembled WGS sequence"/>
</dbReference>
<dbReference type="Proteomes" id="UP000440367">
    <property type="component" value="Unassembled WGS sequence"/>
</dbReference>
<evidence type="ECO:0000313" key="5">
    <source>
        <dbReference type="Proteomes" id="UP000441208"/>
    </source>
</evidence>
<gene>
    <name evidence="2" type="ORF">PF002_g12312</name>
    <name evidence="1" type="ORF">PF007_g12141</name>
    <name evidence="3" type="ORF">PF008_g11071</name>
</gene>
<dbReference type="EMBL" id="QXFZ01000628">
    <property type="protein sequence ID" value="KAE9109712.1"/>
    <property type="molecule type" value="Genomic_DNA"/>
</dbReference>
<dbReference type="AlphaFoldDB" id="A0A6A3Z9Q2"/>
<accession>A0A6A3Z9Q2</accession>
<evidence type="ECO:0000313" key="4">
    <source>
        <dbReference type="Proteomes" id="UP000440367"/>
    </source>
</evidence>
<dbReference type="Proteomes" id="UP000486351">
    <property type="component" value="Unassembled WGS sequence"/>
</dbReference>
<name>A0A6A3Z9Q2_9STRA</name>
<evidence type="ECO:0000313" key="3">
    <source>
        <dbReference type="EMBL" id="KAE9340522.1"/>
    </source>
</evidence>
<evidence type="ECO:0000313" key="6">
    <source>
        <dbReference type="Proteomes" id="UP000486351"/>
    </source>
</evidence>
<evidence type="ECO:0000313" key="2">
    <source>
        <dbReference type="EMBL" id="KAE9232622.1"/>
    </source>
</evidence>
<organism evidence="2 4">
    <name type="scientific">Phytophthora fragariae</name>
    <dbReference type="NCBI Taxonomy" id="53985"/>
    <lineage>
        <taxon>Eukaryota</taxon>
        <taxon>Sar</taxon>
        <taxon>Stramenopiles</taxon>
        <taxon>Oomycota</taxon>
        <taxon>Peronosporomycetes</taxon>
        <taxon>Peronosporales</taxon>
        <taxon>Peronosporaceae</taxon>
        <taxon>Phytophthora</taxon>
    </lineage>
</organism>
<proteinExistence type="predicted"/>
<dbReference type="EMBL" id="QXGD01000590">
    <property type="protein sequence ID" value="KAE9232622.1"/>
    <property type="molecule type" value="Genomic_DNA"/>
</dbReference>
<evidence type="ECO:0000313" key="1">
    <source>
        <dbReference type="EMBL" id="KAE9109712.1"/>
    </source>
</evidence>
<dbReference type="EMBL" id="QXFY01000578">
    <property type="protein sequence ID" value="KAE9340522.1"/>
    <property type="molecule type" value="Genomic_DNA"/>
</dbReference>
<comment type="caution">
    <text evidence="2">The sequence shown here is derived from an EMBL/GenBank/DDBJ whole genome shotgun (WGS) entry which is preliminary data.</text>
</comment>
<protein>
    <submittedName>
        <fullName evidence="2">Uncharacterized protein</fullName>
    </submittedName>
</protein>
<sequence length="47" mass="5494">MPMRDIVQKTRHLVSFIITNPIDVASQVHIFIFGMRDGMTRYSLLLM</sequence>